<evidence type="ECO:0000313" key="5">
    <source>
        <dbReference type="EMBL" id="MBB6095519.1"/>
    </source>
</evidence>
<dbReference type="Pfam" id="PF12852">
    <property type="entry name" value="Cupin_6"/>
    <property type="match status" value="1"/>
</dbReference>
<name>A0A841HT91_9GAMM</name>
<dbReference type="Pfam" id="PF12833">
    <property type="entry name" value="HTH_18"/>
    <property type="match status" value="1"/>
</dbReference>
<protein>
    <submittedName>
        <fullName evidence="5">AraC-like DNA-binding protein</fullName>
    </submittedName>
</protein>
<dbReference type="GO" id="GO:0043565">
    <property type="term" value="F:sequence-specific DNA binding"/>
    <property type="evidence" value="ECO:0007669"/>
    <property type="project" value="InterPro"/>
</dbReference>
<dbReference type="InterPro" id="IPR018060">
    <property type="entry name" value="HTH_AraC"/>
</dbReference>
<evidence type="ECO:0000256" key="3">
    <source>
        <dbReference type="ARBA" id="ARBA00023163"/>
    </source>
</evidence>
<dbReference type="SUPFAM" id="SSF46689">
    <property type="entry name" value="Homeodomain-like"/>
    <property type="match status" value="2"/>
</dbReference>
<keyword evidence="3" id="KW-0804">Transcription</keyword>
<dbReference type="InterPro" id="IPR018062">
    <property type="entry name" value="HTH_AraC-typ_CS"/>
</dbReference>
<dbReference type="PANTHER" id="PTHR46796:SF7">
    <property type="entry name" value="ARAC FAMILY TRANSCRIPTIONAL REGULATOR"/>
    <property type="match status" value="1"/>
</dbReference>
<keyword evidence="2 5" id="KW-0238">DNA-binding</keyword>
<evidence type="ECO:0000256" key="2">
    <source>
        <dbReference type="ARBA" id="ARBA00023125"/>
    </source>
</evidence>
<dbReference type="InterPro" id="IPR032783">
    <property type="entry name" value="AraC_lig"/>
</dbReference>
<feature type="domain" description="HTH araC/xylS-type" evidence="4">
    <location>
        <begin position="176"/>
        <end position="273"/>
    </location>
</feature>
<dbReference type="RefSeq" id="WP_184334877.1">
    <property type="nucleotide sequence ID" value="NZ_JACHHZ010000005.1"/>
</dbReference>
<evidence type="ECO:0000313" key="6">
    <source>
        <dbReference type="Proteomes" id="UP000588068"/>
    </source>
</evidence>
<evidence type="ECO:0000256" key="1">
    <source>
        <dbReference type="ARBA" id="ARBA00023015"/>
    </source>
</evidence>
<sequence length="279" mass="30410">MNVDRLDALLQRFSVSARIFHSGPLCGVTDHVPEADFGQLHLIRRGPVDVHHSAKRRQRVEEPSLIFYPRPLPHRFVTDKVVGADMACANVSFNAGSTNPIAQALPDVIVMPLVDVENAGPVLDVLFREAFAQACGRRHIVNRLFEVVLILILRTLLNRAEVDHGLLAGLAHLKLAKALTAIHASPGKAWPLEDLAEIAGMSRSHFASTFHEVVGSTPGDYLTRYRISLAQDMLRRGEPVKMIAVHVGYGSTAALSRAFSAVSGKSPREWKAGLDAASV</sequence>
<dbReference type="InterPro" id="IPR050204">
    <property type="entry name" value="AraC_XylS_family_regulators"/>
</dbReference>
<dbReference type="PROSITE" id="PS01124">
    <property type="entry name" value="HTH_ARAC_FAMILY_2"/>
    <property type="match status" value="1"/>
</dbReference>
<reference evidence="5 6" key="1">
    <citation type="submission" date="2020-08" db="EMBL/GenBank/DDBJ databases">
        <title>Genomic Encyclopedia of Type Strains, Phase IV (KMG-IV): sequencing the most valuable type-strain genomes for metagenomic binning, comparative biology and taxonomic classification.</title>
        <authorList>
            <person name="Goeker M."/>
        </authorList>
    </citation>
    <scope>NUCLEOTIDE SEQUENCE [LARGE SCALE GENOMIC DNA]</scope>
    <source>
        <strain evidence="5 6">DSM 26723</strain>
    </source>
</reference>
<accession>A0A841HT91</accession>
<dbReference type="GO" id="GO:0003700">
    <property type="term" value="F:DNA-binding transcription factor activity"/>
    <property type="evidence" value="ECO:0007669"/>
    <property type="project" value="InterPro"/>
</dbReference>
<evidence type="ECO:0000259" key="4">
    <source>
        <dbReference type="PROSITE" id="PS01124"/>
    </source>
</evidence>
<dbReference type="Gene3D" id="1.10.10.60">
    <property type="entry name" value="Homeodomain-like"/>
    <property type="match status" value="2"/>
</dbReference>
<dbReference type="InterPro" id="IPR009057">
    <property type="entry name" value="Homeodomain-like_sf"/>
</dbReference>
<dbReference type="Proteomes" id="UP000588068">
    <property type="component" value="Unassembled WGS sequence"/>
</dbReference>
<gene>
    <name evidence="5" type="ORF">HNQ60_004409</name>
</gene>
<dbReference type="AlphaFoldDB" id="A0A841HT91"/>
<dbReference type="SMART" id="SM00342">
    <property type="entry name" value="HTH_ARAC"/>
    <property type="match status" value="1"/>
</dbReference>
<proteinExistence type="predicted"/>
<dbReference type="EMBL" id="JACHHZ010000005">
    <property type="protein sequence ID" value="MBB6095519.1"/>
    <property type="molecule type" value="Genomic_DNA"/>
</dbReference>
<keyword evidence="6" id="KW-1185">Reference proteome</keyword>
<organism evidence="5 6">
    <name type="scientific">Povalibacter uvarum</name>
    <dbReference type="NCBI Taxonomy" id="732238"/>
    <lineage>
        <taxon>Bacteria</taxon>
        <taxon>Pseudomonadati</taxon>
        <taxon>Pseudomonadota</taxon>
        <taxon>Gammaproteobacteria</taxon>
        <taxon>Steroidobacterales</taxon>
        <taxon>Steroidobacteraceae</taxon>
        <taxon>Povalibacter</taxon>
    </lineage>
</organism>
<dbReference type="PANTHER" id="PTHR46796">
    <property type="entry name" value="HTH-TYPE TRANSCRIPTIONAL ACTIVATOR RHAS-RELATED"/>
    <property type="match status" value="1"/>
</dbReference>
<comment type="caution">
    <text evidence="5">The sequence shown here is derived from an EMBL/GenBank/DDBJ whole genome shotgun (WGS) entry which is preliminary data.</text>
</comment>
<dbReference type="PROSITE" id="PS00041">
    <property type="entry name" value="HTH_ARAC_FAMILY_1"/>
    <property type="match status" value="1"/>
</dbReference>
<keyword evidence="1" id="KW-0805">Transcription regulation</keyword>